<sequence length="159" mass="18575">MAPRKYRSEAARKKARKDQNREAQRRFRANQRPLRRTLSVTPQLEDDGSWIEEVTNPRANAQALLERIRKNIHSLVQLSQDESSVEFENDLAEQWNEVQSLVYWRWYPPSRPRDAVQLDVGRTAAYSPIVRIIDQEGGINEELAPSRALQLMRQMLHGL</sequence>
<proteinExistence type="predicted"/>
<evidence type="ECO:0008006" key="4">
    <source>
        <dbReference type="Google" id="ProtNLM"/>
    </source>
</evidence>
<evidence type="ECO:0000313" key="2">
    <source>
        <dbReference type="EMBL" id="PVH93039.1"/>
    </source>
</evidence>
<protein>
    <recommendedName>
        <fullName evidence="4">BZIP domain-containing protein</fullName>
    </recommendedName>
</protein>
<feature type="region of interest" description="Disordered" evidence="1">
    <location>
        <begin position="1"/>
        <end position="32"/>
    </location>
</feature>
<name>A0A2V1D7B7_9PLEO</name>
<evidence type="ECO:0000313" key="3">
    <source>
        <dbReference type="Proteomes" id="UP000244855"/>
    </source>
</evidence>
<reference evidence="2 3" key="1">
    <citation type="journal article" date="2018" name="Sci. Rep.">
        <title>Comparative genomics provides insights into the lifestyle and reveals functional heterogeneity of dark septate endophytic fungi.</title>
        <authorList>
            <person name="Knapp D.G."/>
            <person name="Nemeth J.B."/>
            <person name="Barry K."/>
            <person name="Hainaut M."/>
            <person name="Henrissat B."/>
            <person name="Johnson J."/>
            <person name="Kuo A."/>
            <person name="Lim J.H.P."/>
            <person name="Lipzen A."/>
            <person name="Nolan M."/>
            <person name="Ohm R.A."/>
            <person name="Tamas L."/>
            <person name="Grigoriev I.V."/>
            <person name="Spatafora J.W."/>
            <person name="Nagy L.G."/>
            <person name="Kovacs G.M."/>
        </authorList>
    </citation>
    <scope>NUCLEOTIDE SEQUENCE [LARGE SCALE GENOMIC DNA]</scope>
    <source>
        <strain evidence="2 3">DSE2036</strain>
    </source>
</reference>
<dbReference type="AlphaFoldDB" id="A0A2V1D7B7"/>
<dbReference type="Proteomes" id="UP000244855">
    <property type="component" value="Unassembled WGS sequence"/>
</dbReference>
<dbReference type="EMBL" id="KZ805621">
    <property type="protein sequence ID" value="PVH93039.1"/>
    <property type="molecule type" value="Genomic_DNA"/>
</dbReference>
<organism evidence="2 3">
    <name type="scientific">Periconia macrospinosa</name>
    <dbReference type="NCBI Taxonomy" id="97972"/>
    <lineage>
        <taxon>Eukaryota</taxon>
        <taxon>Fungi</taxon>
        <taxon>Dikarya</taxon>
        <taxon>Ascomycota</taxon>
        <taxon>Pezizomycotina</taxon>
        <taxon>Dothideomycetes</taxon>
        <taxon>Pleosporomycetidae</taxon>
        <taxon>Pleosporales</taxon>
        <taxon>Massarineae</taxon>
        <taxon>Periconiaceae</taxon>
        <taxon>Periconia</taxon>
    </lineage>
</organism>
<gene>
    <name evidence="2" type="ORF">DM02DRAFT_634889</name>
</gene>
<keyword evidence="3" id="KW-1185">Reference proteome</keyword>
<feature type="compositionally biased region" description="Basic and acidic residues" evidence="1">
    <location>
        <begin position="1"/>
        <end position="25"/>
    </location>
</feature>
<evidence type="ECO:0000256" key="1">
    <source>
        <dbReference type="SAM" id="MobiDB-lite"/>
    </source>
</evidence>
<accession>A0A2V1D7B7</accession>